<dbReference type="STRING" id="267850.ADINL_1415"/>
<evidence type="ECO:0000313" key="2">
    <source>
        <dbReference type="EMBL" id="KDE40823.1"/>
    </source>
</evidence>
<dbReference type="SUPFAM" id="SSF54427">
    <property type="entry name" value="NTF2-like"/>
    <property type="match status" value="1"/>
</dbReference>
<protein>
    <submittedName>
        <fullName evidence="2">UPF0225 protein YchJ</fullName>
    </submittedName>
</protein>
<dbReference type="Gene3D" id="3.10.450.50">
    <property type="match status" value="1"/>
</dbReference>
<comment type="caution">
    <text evidence="2">The sequence shown here is derived from an EMBL/GenBank/DDBJ whole genome shotgun (WGS) entry which is preliminary data.</text>
</comment>
<proteinExistence type="predicted"/>
<dbReference type="InterPro" id="IPR048469">
    <property type="entry name" value="YchJ-like_M"/>
</dbReference>
<dbReference type="PATRIC" id="fig|267850.7.peg.1410"/>
<evidence type="ECO:0000259" key="1">
    <source>
        <dbReference type="Pfam" id="PF17775"/>
    </source>
</evidence>
<keyword evidence="3" id="KW-1185">Reference proteome</keyword>
<dbReference type="Pfam" id="PF17775">
    <property type="entry name" value="YchJ_M-like"/>
    <property type="match status" value="1"/>
</dbReference>
<reference evidence="2 3" key="1">
    <citation type="journal article" date="2005" name="Int. J. Syst. Evol. Microbiol.">
        <title>Nitrincola lacisaponensis gen. nov., sp. nov., a novel alkaliphilic bacterium isolated from an alkaline, saline lake.</title>
        <authorList>
            <person name="Dimitriu P.A."/>
            <person name="Shukla S.K."/>
            <person name="Conradt J."/>
            <person name="Marquez M.C."/>
            <person name="Ventosa A."/>
            <person name="Maglia A."/>
            <person name="Peyton B.M."/>
            <person name="Pinkart H.C."/>
            <person name="Mormile M.R."/>
        </authorList>
    </citation>
    <scope>NUCLEOTIDE SEQUENCE [LARGE SCALE GENOMIC DNA]</scope>
    <source>
        <strain evidence="2 3">4CA</strain>
    </source>
</reference>
<feature type="domain" description="YchJ-like middle NTF2-like" evidence="1">
    <location>
        <begin position="36"/>
        <end position="135"/>
    </location>
</feature>
<organism evidence="2 3">
    <name type="scientific">Nitrincola lacisaponensis</name>
    <dbReference type="NCBI Taxonomy" id="267850"/>
    <lineage>
        <taxon>Bacteria</taxon>
        <taxon>Pseudomonadati</taxon>
        <taxon>Pseudomonadota</taxon>
        <taxon>Gammaproteobacteria</taxon>
        <taxon>Oceanospirillales</taxon>
        <taxon>Oceanospirillaceae</taxon>
        <taxon>Nitrincola</taxon>
    </lineage>
</organism>
<dbReference type="RefSeq" id="WP_036545301.1">
    <property type="nucleotide sequence ID" value="NZ_JBKBNO010000004.1"/>
</dbReference>
<dbReference type="InterPro" id="IPR032710">
    <property type="entry name" value="NTF2-like_dom_sf"/>
</dbReference>
<sequence length="142" mass="15910">MLQDQTSSDQLCPCQSGKPFNYCCGPAINGSRPAKTAEALMRSRYAAFSVGAVDYLIDSTAAEHRREEDRELLMEQTQITTWTGLKIIDTQAGQTGDSEGQVRFEASFESPDGNGLLKETSRFRQENGRWYYVDGDLELINR</sequence>
<gene>
    <name evidence="2" type="ORF">ADINL_1415</name>
</gene>
<dbReference type="EMBL" id="JMSZ01000016">
    <property type="protein sequence ID" value="KDE40823.1"/>
    <property type="molecule type" value="Genomic_DNA"/>
</dbReference>
<dbReference type="AlphaFoldDB" id="A0A063Y3D3"/>
<evidence type="ECO:0000313" key="3">
    <source>
        <dbReference type="Proteomes" id="UP000027318"/>
    </source>
</evidence>
<dbReference type="Proteomes" id="UP000027318">
    <property type="component" value="Unassembled WGS sequence"/>
</dbReference>
<accession>A0A063Y3D3</accession>
<name>A0A063Y3D3_9GAMM</name>
<dbReference type="OrthoDB" id="21421at2"/>